<dbReference type="Proteomes" id="UP000216752">
    <property type="component" value="Chromosome"/>
</dbReference>
<sequence length="195" mass="22805">MGNNAIKNDRVYTYADYLNWPDDERWEIINGVAYAMAPPSTEHQRIAGRLFVEFTIYLRGKLCEAFIAPFGVTFDKNTQDEKNTHAVEPDITVICDKSKITSKGCKGAPDLIIEVLSRSTANHDVLRKRRLYEQNGVFEYWIVDSSNQIITRFYMNEQLSKYREPEYFVRDNIITPIIFPKFEIKLEDIFQNTEE</sequence>
<dbReference type="InterPro" id="IPR012296">
    <property type="entry name" value="Nuclease_put_TT1808"/>
</dbReference>
<dbReference type="PANTHER" id="PTHR36558:SF1">
    <property type="entry name" value="RESTRICTION ENDONUCLEASE DOMAIN-CONTAINING PROTEIN-RELATED"/>
    <property type="match status" value="1"/>
</dbReference>
<dbReference type="EMBL" id="CP155573">
    <property type="protein sequence ID" value="XFO66758.1"/>
    <property type="molecule type" value="Genomic_DNA"/>
</dbReference>
<evidence type="ECO:0000313" key="2">
    <source>
        <dbReference type="EMBL" id="XFO66758.1"/>
    </source>
</evidence>
<dbReference type="RefSeq" id="WP_094606341.1">
    <property type="nucleotide sequence ID" value="NZ_CP155573.1"/>
</dbReference>
<dbReference type="SUPFAM" id="SSF52980">
    <property type="entry name" value="Restriction endonuclease-like"/>
    <property type="match status" value="1"/>
</dbReference>
<evidence type="ECO:0000313" key="3">
    <source>
        <dbReference type="Proteomes" id="UP000216752"/>
    </source>
</evidence>
<accession>A0ABZ3IMT6</accession>
<gene>
    <name evidence="2" type="ORF">SPSIL_029180</name>
</gene>
<organism evidence="2 3">
    <name type="scientific">Sporomusa silvacetica DSM 10669</name>
    <dbReference type="NCBI Taxonomy" id="1123289"/>
    <lineage>
        <taxon>Bacteria</taxon>
        <taxon>Bacillati</taxon>
        <taxon>Bacillota</taxon>
        <taxon>Negativicutes</taxon>
        <taxon>Selenomonadales</taxon>
        <taxon>Sporomusaceae</taxon>
        <taxon>Sporomusa</taxon>
    </lineage>
</organism>
<reference evidence="2" key="1">
    <citation type="submission" date="2024-05" db="EMBL/GenBank/DDBJ databases">
        <title>Isolation and characterization of Sporomusa carbonis sp. nov., a carboxydotrophic hydrogenogen in the genus of Sporomusa isolated from a charcoal burning pile.</title>
        <authorList>
            <person name="Boeer T."/>
            <person name="Rosenbaum F."/>
            <person name="Eysell L."/>
            <person name="Mueller V."/>
            <person name="Daniel R."/>
            <person name="Poehlein A."/>
        </authorList>
    </citation>
    <scope>NUCLEOTIDE SEQUENCE [LARGE SCALE GENOMIC DNA]</scope>
    <source>
        <strain evidence="2">DSM 10669</strain>
    </source>
</reference>
<protein>
    <recommendedName>
        <fullName evidence="1">Putative restriction endonuclease domain-containing protein</fullName>
    </recommendedName>
</protein>
<proteinExistence type="predicted"/>
<name>A0ABZ3IMT6_9FIRM</name>
<dbReference type="InterPro" id="IPR011335">
    <property type="entry name" value="Restrct_endonuc-II-like"/>
</dbReference>
<dbReference type="Gene3D" id="3.90.1570.10">
    <property type="entry name" value="tt1808, chain A"/>
    <property type="match status" value="1"/>
</dbReference>
<keyword evidence="3" id="KW-1185">Reference proteome</keyword>
<evidence type="ECO:0000259" key="1">
    <source>
        <dbReference type="Pfam" id="PF05685"/>
    </source>
</evidence>
<dbReference type="InterPro" id="IPR008538">
    <property type="entry name" value="Uma2"/>
</dbReference>
<dbReference type="PANTHER" id="PTHR36558">
    <property type="entry name" value="GLR1098 PROTEIN"/>
    <property type="match status" value="1"/>
</dbReference>
<feature type="domain" description="Putative restriction endonuclease" evidence="1">
    <location>
        <begin position="15"/>
        <end position="186"/>
    </location>
</feature>
<dbReference type="Pfam" id="PF05685">
    <property type="entry name" value="Uma2"/>
    <property type="match status" value="1"/>
</dbReference>
<dbReference type="CDD" id="cd06260">
    <property type="entry name" value="DUF820-like"/>
    <property type="match status" value="1"/>
</dbReference>